<keyword evidence="3" id="KW-1185">Reference proteome</keyword>
<proteinExistence type="predicted"/>
<protein>
    <submittedName>
        <fullName evidence="2">Uncharacterized protein</fullName>
    </submittedName>
</protein>
<accession>A0A643ATQ5</accession>
<feature type="region of interest" description="Disordered" evidence="1">
    <location>
        <begin position="29"/>
        <end position="97"/>
    </location>
</feature>
<dbReference type="Proteomes" id="UP000437017">
    <property type="component" value="Unassembled WGS sequence"/>
</dbReference>
<dbReference type="AlphaFoldDB" id="A0A643ATQ5"/>
<comment type="caution">
    <text evidence="2">The sequence shown here is derived from an EMBL/GenBank/DDBJ whole genome shotgun (WGS) entry which is preliminary data.</text>
</comment>
<reference evidence="2 3" key="1">
    <citation type="journal article" date="2019" name="PLoS ONE">
        <title>Genomic analyses reveal an absence of contemporary introgressive admixture between fin whales and blue whales, despite known hybrids.</title>
        <authorList>
            <person name="Westbury M.V."/>
            <person name="Petersen B."/>
            <person name="Lorenzen E.D."/>
        </authorList>
    </citation>
    <scope>NUCLEOTIDE SEQUENCE [LARGE SCALE GENOMIC DNA]</scope>
    <source>
        <strain evidence="2">FinWhale-01</strain>
    </source>
</reference>
<evidence type="ECO:0000313" key="2">
    <source>
        <dbReference type="EMBL" id="KAB0354011.1"/>
    </source>
</evidence>
<feature type="non-terminal residue" evidence="2">
    <location>
        <position position="1"/>
    </location>
</feature>
<dbReference type="EMBL" id="SGJD01034968">
    <property type="protein sequence ID" value="KAB0354011.1"/>
    <property type="molecule type" value="Genomic_DNA"/>
</dbReference>
<feature type="compositionally biased region" description="Basic and acidic residues" evidence="1">
    <location>
        <begin position="34"/>
        <end position="44"/>
    </location>
</feature>
<sequence length="202" mass="22656">AKNNLSKYLNLEEVITELQLCSIITLDQQQHKGLPRETAENRERFRSRRTNRTSERDTPGCGSRAGSAAAQKPCEQRGRRRQSAENTPASPAPPAELLVEGSGRVGAAELSSIRCVCRLGDEAAENVVLRVFLSWFFSSVVFPHTSRDQIFTSGLWRLRKDPPQPFLPLGIVWKGVFLGFSCRTVELPPFPKLCLPHPRIYI</sequence>
<organism evidence="2 3">
    <name type="scientific">Balaenoptera physalus</name>
    <name type="common">Fin whale</name>
    <name type="synonym">Balaena physalus</name>
    <dbReference type="NCBI Taxonomy" id="9770"/>
    <lineage>
        <taxon>Eukaryota</taxon>
        <taxon>Metazoa</taxon>
        <taxon>Chordata</taxon>
        <taxon>Craniata</taxon>
        <taxon>Vertebrata</taxon>
        <taxon>Euteleostomi</taxon>
        <taxon>Mammalia</taxon>
        <taxon>Eutheria</taxon>
        <taxon>Laurasiatheria</taxon>
        <taxon>Artiodactyla</taxon>
        <taxon>Whippomorpha</taxon>
        <taxon>Cetacea</taxon>
        <taxon>Mysticeti</taxon>
        <taxon>Balaenopteridae</taxon>
        <taxon>Balaenoptera</taxon>
    </lineage>
</organism>
<evidence type="ECO:0000313" key="3">
    <source>
        <dbReference type="Proteomes" id="UP000437017"/>
    </source>
</evidence>
<name>A0A643ATQ5_BALPH</name>
<gene>
    <name evidence="2" type="ORF">E2I00_013629</name>
</gene>
<evidence type="ECO:0000256" key="1">
    <source>
        <dbReference type="SAM" id="MobiDB-lite"/>
    </source>
</evidence>